<sequence>MEKIGFSTLEDEARAELVSTLGGGIVQPLSVEGKTEGCLDAGAEGLCVAYGEDTRVVDLRLDGGGVVKVDLGTNLKSDVARGCCAGVVDRLGTSLNVGAAKTGKQRHQFSGGKRAISPSWLREEMSGWDKHPAGLTVDLVYPEGKWNELPLGPQPPRVRKVAHLAIYKVSVCVLFENAFPEGSTAQSLYAGKALIESAAELEFHDVKLRLETDKQYSHDLGTIPSQRIATLRGPVKKTAAPLISTVYGLNPSGCKEDVEWLLSGLQYIYPYHPSTKPNTPVQKRRLATTQPYRNDAILEVLHCSFFDGQPSIAEKYKKEFKSTSAAQPDELELPIAMVALAATAVGSCLLDWLRAGGLRPKKAKSFTADANSDIYAAHVAFLNSIKKDYPSKFHVLMHNLYMTLSGGTLKVVKETNHTMEQAMAVLDLDGMPDE</sequence>
<proteinExistence type="predicted"/>
<evidence type="ECO:0000313" key="2">
    <source>
        <dbReference type="Proteomes" id="UP001144978"/>
    </source>
</evidence>
<accession>A0ACC1Q0H9</accession>
<dbReference type="Proteomes" id="UP001144978">
    <property type="component" value="Unassembled WGS sequence"/>
</dbReference>
<dbReference type="EMBL" id="JANSHE010000907">
    <property type="protein sequence ID" value="KAJ3006005.1"/>
    <property type="molecule type" value="Genomic_DNA"/>
</dbReference>
<evidence type="ECO:0000313" key="1">
    <source>
        <dbReference type="EMBL" id="KAJ3006005.1"/>
    </source>
</evidence>
<comment type="caution">
    <text evidence="1">The sequence shown here is derived from an EMBL/GenBank/DDBJ whole genome shotgun (WGS) entry which is preliminary data.</text>
</comment>
<name>A0ACC1Q0H9_9APHY</name>
<reference evidence="1" key="1">
    <citation type="submission" date="2022-08" db="EMBL/GenBank/DDBJ databases">
        <title>Genome Sequence of Pycnoporus sanguineus.</title>
        <authorList>
            <person name="Buettner E."/>
        </authorList>
    </citation>
    <scope>NUCLEOTIDE SEQUENCE</scope>
    <source>
        <strain evidence="1">CG-C14</strain>
    </source>
</reference>
<keyword evidence="2" id="KW-1185">Reference proteome</keyword>
<organism evidence="1 2">
    <name type="scientific">Trametes sanguinea</name>
    <dbReference type="NCBI Taxonomy" id="158606"/>
    <lineage>
        <taxon>Eukaryota</taxon>
        <taxon>Fungi</taxon>
        <taxon>Dikarya</taxon>
        <taxon>Basidiomycota</taxon>
        <taxon>Agaricomycotina</taxon>
        <taxon>Agaricomycetes</taxon>
        <taxon>Polyporales</taxon>
        <taxon>Polyporaceae</taxon>
        <taxon>Trametes</taxon>
    </lineage>
</organism>
<protein>
    <submittedName>
        <fullName evidence="1">Uncharacterized protein</fullName>
    </submittedName>
</protein>
<gene>
    <name evidence="1" type="ORF">NUW54_g4094</name>
</gene>